<dbReference type="AlphaFoldDB" id="A0A6J4T8Q2"/>
<proteinExistence type="predicted"/>
<organism evidence="2">
    <name type="scientific">uncultured Sphingomonadaceae bacterium</name>
    <dbReference type="NCBI Taxonomy" id="169976"/>
    <lineage>
        <taxon>Bacteria</taxon>
        <taxon>Pseudomonadati</taxon>
        <taxon>Pseudomonadota</taxon>
        <taxon>Alphaproteobacteria</taxon>
        <taxon>Sphingomonadales</taxon>
        <taxon>Sphingomonadaceae</taxon>
        <taxon>environmental samples</taxon>
    </lineage>
</organism>
<feature type="non-terminal residue" evidence="2">
    <location>
        <position position="1"/>
    </location>
</feature>
<feature type="compositionally biased region" description="Low complexity" evidence="1">
    <location>
        <begin position="33"/>
        <end position="47"/>
    </location>
</feature>
<accession>A0A6J4T8Q2</accession>
<dbReference type="EMBL" id="CADCVW010000095">
    <property type="protein sequence ID" value="CAA9516136.1"/>
    <property type="molecule type" value="Genomic_DNA"/>
</dbReference>
<name>A0A6J4T8Q2_9SPHN</name>
<feature type="non-terminal residue" evidence="2">
    <location>
        <position position="78"/>
    </location>
</feature>
<feature type="region of interest" description="Disordered" evidence="1">
    <location>
        <begin position="1"/>
        <end position="60"/>
    </location>
</feature>
<gene>
    <name evidence="2" type="ORF">AVDCRST_MAG39-2467</name>
</gene>
<evidence type="ECO:0000313" key="2">
    <source>
        <dbReference type="EMBL" id="CAA9516136.1"/>
    </source>
</evidence>
<reference evidence="2" key="1">
    <citation type="submission" date="2020-02" db="EMBL/GenBank/DDBJ databases">
        <authorList>
            <person name="Meier V. D."/>
        </authorList>
    </citation>
    <scope>NUCLEOTIDE SEQUENCE</scope>
    <source>
        <strain evidence="2">AVDCRST_MAG39</strain>
    </source>
</reference>
<sequence length="78" mass="7614">WTCNGSSPPPPACSPSPSAPSRDCAPGAAGLTSSARSSPVRAAAAGRSPPPPPEPASSLPICGSGCASWRRSPSAWTS</sequence>
<evidence type="ECO:0000256" key="1">
    <source>
        <dbReference type="SAM" id="MobiDB-lite"/>
    </source>
</evidence>
<protein>
    <submittedName>
        <fullName evidence="2">Uncharacterized protein</fullName>
    </submittedName>
</protein>
<feature type="compositionally biased region" description="Pro residues" evidence="1">
    <location>
        <begin position="7"/>
        <end position="18"/>
    </location>
</feature>